<comment type="caution">
    <text evidence="2">The sequence shown here is derived from an EMBL/GenBank/DDBJ whole genome shotgun (WGS) entry which is preliminary data.</text>
</comment>
<accession>A0A9P7Z1Y1</accession>
<keyword evidence="1" id="KW-0732">Signal</keyword>
<dbReference type="OrthoDB" id="5189319at2759"/>
<feature type="signal peptide" evidence="1">
    <location>
        <begin position="1"/>
        <end position="19"/>
    </location>
</feature>
<evidence type="ECO:0000313" key="2">
    <source>
        <dbReference type="EMBL" id="KAG9243761.1"/>
    </source>
</evidence>
<evidence type="ECO:0000256" key="1">
    <source>
        <dbReference type="SAM" id="SignalP"/>
    </source>
</evidence>
<evidence type="ECO:0008006" key="4">
    <source>
        <dbReference type="Google" id="ProtNLM"/>
    </source>
</evidence>
<dbReference type="AlphaFoldDB" id="A0A9P7Z1Y1"/>
<evidence type="ECO:0000313" key="3">
    <source>
        <dbReference type="Proteomes" id="UP000887226"/>
    </source>
</evidence>
<protein>
    <recommendedName>
        <fullName evidence="4">Hydrophobin</fullName>
    </recommendedName>
</protein>
<name>A0A9P7Z1Y1_9HELO</name>
<gene>
    <name evidence="2" type="ORF">BJ878DRAFT_104627</name>
</gene>
<keyword evidence="3" id="KW-1185">Reference proteome</keyword>
<organism evidence="2 3">
    <name type="scientific">Calycina marina</name>
    <dbReference type="NCBI Taxonomy" id="1763456"/>
    <lineage>
        <taxon>Eukaryota</taxon>
        <taxon>Fungi</taxon>
        <taxon>Dikarya</taxon>
        <taxon>Ascomycota</taxon>
        <taxon>Pezizomycotina</taxon>
        <taxon>Leotiomycetes</taxon>
        <taxon>Helotiales</taxon>
        <taxon>Pezizellaceae</taxon>
        <taxon>Calycina</taxon>
    </lineage>
</organism>
<reference evidence="2" key="1">
    <citation type="journal article" date="2021" name="IMA Fungus">
        <title>Genomic characterization of three marine fungi, including Emericellopsis atlantica sp. nov. with signatures of a generalist lifestyle and marine biomass degradation.</title>
        <authorList>
            <person name="Hagestad O.C."/>
            <person name="Hou L."/>
            <person name="Andersen J.H."/>
            <person name="Hansen E.H."/>
            <person name="Altermark B."/>
            <person name="Li C."/>
            <person name="Kuhnert E."/>
            <person name="Cox R.J."/>
            <person name="Crous P.W."/>
            <person name="Spatafora J.W."/>
            <person name="Lail K."/>
            <person name="Amirebrahimi M."/>
            <person name="Lipzen A."/>
            <person name="Pangilinan J."/>
            <person name="Andreopoulos W."/>
            <person name="Hayes R.D."/>
            <person name="Ng V."/>
            <person name="Grigoriev I.V."/>
            <person name="Jackson S.A."/>
            <person name="Sutton T.D.S."/>
            <person name="Dobson A.D.W."/>
            <person name="Rama T."/>
        </authorList>
    </citation>
    <scope>NUCLEOTIDE SEQUENCE</scope>
    <source>
        <strain evidence="2">TRa3180A</strain>
    </source>
</reference>
<feature type="chain" id="PRO_5040513260" description="Hydrophobin" evidence="1">
    <location>
        <begin position="20"/>
        <end position="131"/>
    </location>
</feature>
<dbReference type="Proteomes" id="UP000887226">
    <property type="component" value="Unassembled WGS sequence"/>
</dbReference>
<dbReference type="EMBL" id="MU253953">
    <property type="protein sequence ID" value="KAG9243761.1"/>
    <property type="molecule type" value="Genomic_DNA"/>
</dbReference>
<sequence>MNISRLVVITLSIIHLTVSLPLLSPIDIPLIDALTGHTQPPPPIMTTEHTPECRPINQGSLTCCNAKLDGGNAIVQSLALLTGYELPKNTINGIECHRDDKCAAPKYRLCCQSVLIEPAAALYCQSASTHA</sequence>
<proteinExistence type="predicted"/>